<gene>
    <name evidence="3" type="ORF">LQ356_00760</name>
</gene>
<accession>A0ABZ2TLU4</accession>
<dbReference type="EMBL" id="CP088155">
    <property type="protein sequence ID" value="WYM97416.1"/>
    <property type="molecule type" value="Genomic_DNA"/>
</dbReference>
<evidence type="ECO:0000259" key="2">
    <source>
        <dbReference type="Pfam" id="PF13635"/>
    </source>
</evidence>
<dbReference type="InterPro" id="IPR041682">
    <property type="entry name" value="AAA_14"/>
</dbReference>
<dbReference type="InterPro" id="IPR025420">
    <property type="entry name" value="DUF4143"/>
</dbReference>
<dbReference type="PANTHER" id="PTHR43566">
    <property type="entry name" value="CONSERVED PROTEIN"/>
    <property type="match status" value="1"/>
</dbReference>
<feature type="domain" description="AAA" evidence="1">
    <location>
        <begin position="24"/>
        <end position="139"/>
    </location>
</feature>
<evidence type="ECO:0000313" key="3">
    <source>
        <dbReference type="EMBL" id="WYM97416.1"/>
    </source>
</evidence>
<dbReference type="InterPro" id="IPR027417">
    <property type="entry name" value="P-loop_NTPase"/>
</dbReference>
<dbReference type="Pfam" id="PF13635">
    <property type="entry name" value="DUF4143"/>
    <property type="match status" value="1"/>
</dbReference>
<reference evidence="3" key="1">
    <citation type="submission" date="2021-11" db="EMBL/GenBank/DDBJ databases">
        <title>The first genome sequence of unculturable Mycoplasma faucium obtained by de novo assembly of metagenomic reads.</title>
        <authorList>
            <person name="Sabat A.J."/>
            <person name="Bathoorn E."/>
            <person name="Akkerboom V."/>
            <person name="Friedrich A.W."/>
        </authorList>
    </citation>
    <scope>NUCLEOTIDE SEQUENCE [LARGE SCALE GENOMIC DNA]</scope>
    <source>
        <strain evidence="3">UMCG-MFM1</strain>
    </source>
</reference>
<dbReference type="Proteomes" id="UP001622612">
    <property type="component" value="Chromosome"/>
</dbReference>
<feature type="domain" description="DUF4143" evidence="2">
    <location>
        <begin position="225"/>
        <end position="372"/>
    </location>
</feature>
<evidence type="ECO:0000313" key="4">
    <source>
        <dbReference type="Proteomes" id="UP001622612"/>
    </source>
</evidence>
<sequence length="428" mass="49523">MKNDKYLKRICESTLEKMLRLSGCVWIQGPKWCGKTTTAKIFAKSVINMHDEGQIISSKLLAERNPNEFLNKPTPLLIDEWQEIPFIWNAIRYQIDERENNKGQFIITGSTLPTSNIELKHSGIGRINRMTMRPLSLFESKESKGYISLSDLFYNKKNLNIFHKQNIFLDEIAFYICRGGWPETVLQPNKSDALFLSKQYYSNLIKSDILFNSKNIKSNFVHAVLKSYSRNCASQSSSLITIKNDIEKFENINISDQTINNYIKKLKDIFIIEEMEAWSPKLRSKTVIRNSRTKYLVDPSIASQALNITPNNLIWDLNTFGILFENLCVRDLRIYVDKLDGNIYHYRDKNGLEIDSIIVLPDGEYALIEIKLGSKEGIDKAANNLKKLQFELQTYNRKPSFMMIITAGNESYQRSDDIYVVPITFLKD</sequence>
<proteinExistence type="predicted"/>
<dbReference type="SUPFAM" id="SSF52540">
    <property type="entry name" value="P-loop containing nucleoside triphosphate hydrolases"/>
    <property type="match status" value="1"/>
</dbReference>
<name>A0ABZ2TLU4_9BACT</name>
<dbReference type="PANTHER" id="PTHR43566:SF1">
    <property type="entry name" value="AAA+ ATPASE DOMAIN-CONTAINING PROTEIN"/>
    <property type="match status" value="1"/>
</dbReference>
<protein>
    <submittedName>
        <fullName evidence="3">DUF4143 domain-containing protein</fullName>
    </submittedName>
</protein>
<evidence type="ECO:0000259" key="1">
    <source>
        <dbReference type="Pfam" id="PF13173"/>
    </source>
</evidence>
<dbReference type="Pfam" id="PF13173">
    <property type="entry name" value="AAA_14"/>
    <property type="match status" value="1"/>
</dbReference>
<dbReference type="RefSeq" id="WP_405311840.1">
    <property type="nucleotide sequence ID" value="NZ_CP088155.1"/>
</dbReference>
<organism evidence="3 4">
    <name type="scientific">Metamycoplasma faucium</name>
    <dbReference type="NCBI Taxonomy" id="56142"/>
    <lineage>
        <taxon>Bacteria</taxon>
        <taxon>Bacillati</taxon>
        <taxon>Mycoplasmatota</taxon>
        <taxon>Mycoplasmoidales</taxon>
        <taxon>Metamycoplasmataceae</taxon>
        <taxon>Metamycoplasma</taxon>
    </lineage>
</organism>
<keyword evidence="4" id="KW-1185">Reference proteome</keyword>